<comment type="caution">
    <text evidence="2">The sequence shown here is derived from an EMBL/GenBank/DDBJ whole genome shotgun (WGS) entry which is preliminary data.</text>
</comment>
<accession>A0A4Y3NA52</accession>
<dbReference type="AlphaFoldDB" id="A0A4Y3NA52"/>
<protein>
    <recommendedName>
        <fullName evidence="4">DUF4307 domain-containing protein</fullName>
    </recommendedName>
</protein>
<evidence type="ECO:0000313" key="2">
    <source>
        <dbReference type="EMBL" id="GEB18754.1"/>
    </source>
</evidence>
<evidence type="ECO:0000313" key="3">
    <source>
        <dbReference type="Proteomes" id="UP000317715"/>
    </source>
</evidence>
<gene>
    <name evidence="2" type="ORF">AAU01_15090</name>
</gene>
<feature type="transmembrane region" description="Helical" evidence="1">
    <location>
        <begin position="35"/>
        <end position="53"/>
    </location>
</feature>
<proteinExistence type="predicted"/>
<name>A0A4Y3NA52_PAEAU</name>
<keyword evidence="1" id="KW-0812">Transmembrane</keyword>
<dbReference type="GeneID" id="97300237"/>
<keyword evidence="1" id="KW-1133">Transmembrane helix</keyword>
<organism evidence="2 3">
    <name type="scientific">Paenarthrobacter aurescens</name>
    <name type="common">Arthrobacter aurescens</name>
    <dbReference type="NCBI Taxonomy" id="43663"/>
    <lineage>
        <taxon>Bacteria</taxon>
        <taxon>Bacillati</taxon>
        <taxon>Actinomycetota</taxon>
        <taxon>Actinomycetes</taxon>
        <taxon>Micrococcales</taxon>
        <taxon>Micrococcaceae</taxon>
        <taxon>Paenarthrobacter</taxon>
    </lineage>
</organism>
<evidence type="ECO:0008006" key="4">
    <source>
        <dbReference type="Google" id="ProtNLM"/>
    </source>
</evidence>
<keyword evidence="1" id="KW-0472">Membrane</keyword>
<keyword evidence="3" id="KW-1185">Reference proteome</keyword>
<reference evidence="2 3" key="1">
    <citation type="submission" date="2019-06" db="EMBL/GenBank/DDBJ databases">
        <title>Whole genome shotgun sequence of Paenarthrobacter aurescens NBRC 12136.</title>
        <authorList>
            <person name="Hosoyama A."/>
            <person name="Uohara A."/>
            <person name="Ohji S."/>
            <person name="Ichikawa N."/>
        </authorList>
    </citation>
    <scope>NUCLEOTIDE SEQUENCE [LARGE SCALE GENOMIC DNA]</scope>
    <source>
        <strain evidence="2 3">NBRC 12136</strain>
    </source>
</reference>
<dbReference type="EMBL" id="BJMD01000008">
    <property type="protein sequence ID" value="GEB18754.1"/>
    <property type="molecule type" value="Genomic_DNA"/>
</dbReference>
<dbReference type="Pfam" id="PF14155">
    <property type="entry name" value="DUF4307"/>
    <property type="match status" value="1"/>
</dbReference>
<dbReference type="RefSeq" id="WP_141283048.1">
    <property type="nucleotide sequence ID" value="NZ_BAAAWK010000001.1"/>
</dbReference>
<evidence type="ECO:0000256" key="1">
    <source>
        <dbReference type="SAM" id="Phobius"/>
    </source>
</evidence>
<sequence>MTSEDLSATQVPASSSLANRYGGQKRALTRKTKRNIVIGALVLGIGFAAYVATGSAQAPVTFKDIGYSTVDDTQAEVDYQVTKYPGATAKCAIKALDSKFAVVGWKVVEIGPNDPQNDPDGGSTTAQRTVLRTESPAVSGVVDNCWIVDSGK</sequence>
<dbReference type="Proteomes" id="UP000317715">
    <property type="component" value="Unassembled WGS sequence"/>
</dbReference>
<dbReference type="OrthoDB" id="4793644at2"/>
<dbReference type="InterPro" id="IPR025443">
    <property type="entry name" value="DUF4307"/>
</dbReference>